<feature type="region of interest" description="Disordered" evidence="1">
    <location>
        <begin position="296"/>
        <end position="413"/>
    </location>
</feature>
<sequence length="413" mass="44637">MANSSFESLSATPPSLLATAAETSFLLSTSSTMTTSGVYDLDGGSTLPSISIIGYATEPSLPPGSTLRWITSVSYKSISSEPKTSTTSLASITGTRSAGNSWTTSTFSLTIEVNSTLTTTRMPLTIMVHPTLTTSLPSPIITSSTSAVPSITSSCSTTSAVSISLAQSATLGTTVRPTASPASSYNSTTSAFAGNHARISPHVLMIAIPVSIGSTIAIICLFFLWRRFHPTSFQKFISLCPYHAALSRWAGTRDRNRRMRALRTAEGLTETNRGFTGGDTFTRRLRQYEQESIRAREKFSFEMPSTPHSGKKSDGSTLVGSPWRKNKITSPKPSYDSSKGPETGRRMYGPFKRDFNEETGSLESWEEKWFNLGTDAEESASSSADLPKTEPAKDDEDKIERFAGPGMSWRKLV</sequence>
<name>A0AAN6IES2_9EURO</name>
<protein>
    <submittedName>
        <fullName evidence="3">Uncharacterized protein</fullName>
    </submittedName>
</protein>
<keyword evidence="2" id="KW-1133">Transmembrane helix</keyword>
<feature type="compositionally biased region" description="Polar residues" evidence="1">
    <location>
        <begin position="328"/>
        <end position="337"/>
    </location>
</feature>
<evidence type="ECO:0000256" key="2">
    <source>
        <dbReference type="SAM" id="Phobius"/>
    </source>
</evidence>
<evidence type="ECO:0000313" key="4">
    <source>
        <dbReference type="Proteomes" id="UP001203852"/>
    </source>
</evidence>
<reference evidence="3" key="1">
    <citation type="journal article" date="2022" name="bioRxiv">
        <title>Deciphering the potential niche of two novel black yeast fungi from a biological soil crust based on their genomes, phenotypes, and melanin regulation.</title>
        <authorList>
            <consortium name="DOE Joint Genome Institute"/>
            <person name="Carr E.C."/>
            <person name="Barton Q."/>
            <person name="Grambo S."/>
            <person name="Sullivan M."/>
            <person name="Renfro C.M."/>
            <person name="Kuo A."/>
            <person name="Pangilinan J."/>
            <person name="Lipzen A."/>
            <person name="Keymanesh K."/>
            <person name="Savage E."/>
            <person name="Barry K."/>
            <person name="Grigoriev I.V."/>
            <person name="Riekhof W.R."/>
            <person name="Harris S.S."/>
        </authorList>
    </citation>
    <scope>NUCLEOTIDE SEQUENCE</scope>
    <source>
        <strain evidence="3">JF 03-4F</strain>
    </source>
</reference>
<dbReference type="Proteomes" id="UP001203852">
    <property type="component" value="Unassembled WGS sequence"/>
</dbReference>
<keyword evidence="2" id="KW-0812">Transmembrane</keyword>
<proteinExistence type="predicted"/>
<organism evidence="3 4">
    <name type="scientific">Exophiala viscosa</name>
    <dbReference type="NCBI Taxonomy" id="2486360"/>
    <lineage>
        <taxon>Eukaryota</taxon>
        <taxon>Fungi</taxon>
        <taxon>Dikarya</taxon>
        <taxon>Ascomycota</taxon>
        <taxon>Pezizomycotina</taxon>
        <taxon>Eurotiomycetes</taxon>
        <taxon>Chaetothyriomycetidae</taxon>
        <taxon>Chaetothyriales</taxon>
        <taxon>Herpotrichiellaceae</taxon>
        <taxon>Exophiala</taxon>
    </lineage>
</organism>
<dbReference type="EMBL" id="MU404352">
    <property type="protein sequence ID" value="KAI1615292.1"/>
    <property type="molecule type" value="Genomic_DNA"/>
</dbReference>
<gene>
    <name evidence="3" type="ORF">EDD36DRAFT_416803</name>
</gene>
<dbReference type="AlphaFoldDB" id="A0AAN6IES2"/>
<feature type="compositionally biased region" description="Basic and acidic residues" evidence="1">
    <location>
        <begin position="387"/>
        <end position="401"/>
    </location>
</feature>
<comment type="caution">
    <text evidence="3">The sequence shown here is derived from an EMBL/GenBank/DDBJ whole genome shotgun (WGS) entry which is preliminary data.</text>
</comment>
<keyword evidence="4" id="KW-1185">Reference proteome</keyword>
<accession>A0AAN6IES2</accession>
<evidence type="ECO:0000313" key="3">
    <source>
        <dbReference type="EMBL" id="KAI1615292.1"/>
    </source>
</evidence>
<keyword evidence="2" id="KW-0472">Membrane</keyword>
<feature type="transmembrane region" description="Helical" evidence="2">
    <location>
        <begin position="203"/>
        <end position="225"/>
    </location>
</feature>
<evidence type="ECO:0000256" key="1">
    <source>
        <dbReference type="SAM" id="MobiDB-lite"/>
    </source>
</evidence>